<reference evidence="1 2" key="1">
    <citation type="journal article" date="2015" name="Genome Biol. Evol.">
        <title>Comparative Genomics of a Bacterivorous Green Alga Reveals Evolutionary Causalities and Consequences of Phago-Mixotrophic Mode of Nutrition.</title>
        <authorList>
            <person name="Burns J.A."/>
            <person name="Paasch A."/>
            <person name="Narechania A."/>
            <person name="Kim E."/>
        </authorList>
    </citation>
    <scope>NUCLEOTIDE SEQUENCE [LARGE SCALE GENOMIC DNA]</scope>
    <source>
        <strain evidence="1 2">PLY_AMNH</strain>
    </source>
</reference>
<organism evidence="1 2">
    <name type="scientific">Cymbomonas tetramitiformis</name>
    <dbReference type="NCBI Taxonomy" id="36881"/>
    <lineage>
        <taxon>Eukaryota</taxon>
        <taxon>Viridiplantae</taxon>
        <taxon>Chlorophyta</taxon>
        <taxon>Pyramimonadophyceae</taxon>
        <taxon>Pyramimonadales</taxon>
        <taxon>Pyramimonadaceae</taxon>
        <taxon>Cymbomonas</taxon>
    </lineage>
</organism>
<accession>A0AAE0FWG9</accession>
<protein>
    <submittedName>
        <fullName evidence="1">Uncharacterized protein</fullName>
    </submittedName>
</protein>
<dbReference type="Proteomes" id="UP001190700">
    <property type="component" value="Unassembled WGS sequence"/>
</dbReference>
<keyword evidence="2" id="KW-1185">Reference proteome</keyword>
<gene>
    <name evidence="1" type="ORF">CYMTET_24132</name>
</gene>
<dbReference type="AlphaFoldDB" id="A0AAE0FWG9"/>
<dbReference type="EMBL" id="LGRX02012495">
    <property type="protein sequence ID" value="KAK3267299.1"/>
    <property type="molecule type" value="Genomic_DNA"/>
</dbReference>
<sequence length="242" mass="25907">MGCGAVRDRYPLIPSDLLDVTLKVLTLLVTTVYTNWAAPQGAQQGEVAGTAAAATIPTGEDSEAKQLVKIVIDKIRVLEHYRKNQKVGAPALKAAAAPHGGLNGYRPGMEKGAGKPVAFDPQEQRAVPRCYRSTTRWRRHESDADNMHALALCQVYQQAVGDWRDGWCAETGGAGWPARRAGGIREWLTTMADTVGLSFTTALIAGGEAGELSVTCDAMQSGNDSSGRCSPTWTVGETYIPY</sequence>
<comment type="caution">
    <text evidence="1">The sequence shown here is derived from an EMBL/GenBank/DDBJ whole genome shotgun (WGS) entry which is preliminary data.</text>
</comment>
<proteinExistence type="predicted"/>
<name>A0AAE0FWG9_9CHLO</name>
<evidence type="ECO:0000313" key="2">
    <source>
        <dbReference type="Proteomes" id="UP001190700"/>
    </source>
</evidence>
<evidence type="ECO:0000313" key="1">
    <source>
        <dbReference type="EMBL" id="KAK3267299.1"/>
    </source>
</evidence>